<protein>
    <submittedName>
        <fullName evidence="2">Uncharacterized protein</fullName>
    </submittedName>
</protein>
<gene>
    <name evidence="2" type="ORF">MNOR_LOCUS4954</name>
</gene>
<name>A0AAV2PYL3_MEGNR</name>
<proteinExistence type="predicted"/>
<dbReference type="Proteomes" id="UP001497623">
    <property type="component" value="Unassembled WGS sequence"/>
</dbReference>
<accession>A0AAV2PYL3</accession>
<dbReference type="AlphaFoldDB" id="A0AAV2PYL3"/>
<reference evidence="2 3" key="1">
    <citation type="submission" date="2024-05" db="EMBL/GenBank/DDBJ databases">
        <authorList>
            <person name="Wallberg A."/>
        </authorList>
    </citation>
    <scope>NUCLEOTIDE SEQUENCE [LARGE SCALE GENOMIC DNA]</scope>
</reference>
<keyword evidence="1" id="KW-0812">Transmembrane</keyword>
<keyword evidence="1" id="KW-0472">Membrane</keyword>
<organism evidence="2 3">
    <name type="scientific">Meganyctiphanes norvegica</name>
    <name type="common">Northern krill</name>
    <name type="synonym">Thysanopoda norvegica</name>
    <dbReference type="NCBI Taxonomy" id="48144"/>
    <lineage>
        <taxon>Eukaryota</taxon>
        <taxon>Metazoa</taxon>
        <taxon>Ecdysozoa</taxon>
        <taxon>Arthropoda</taxon>
        <taxon>Crustacea</taxon>
        <taxon>Multicrustacea</taxon>
        <taxon>Malacostraca</taxon>
        <taxon>Eumalacostraca</taxon>
        <taxon>Eucarida</taxon>
        <taxon>Euphausiacea</taxon>
        <taxon>Euphausiidae</taxon>
        <taxon>Meganyctiphanes</taxon>
    </lineage>
</organism>
<keyword evidence="1" id="KW-1133">Transmembrane helix</keyword>
<evidence type="ECO:0000313" key="3">
    <source>
        <dbReference type="Proteomes" id="UP001497623"/>
    </source>
</evidence>
<dbReference type="EMBL" id="CAXKWB010001855">
    <property type="protein sequence ID" value="CAL4065665.1"/>
    <property type="molecule type" value="Genomic_DNA"/>
</dbReference>
<comment type="caution">
    <text evidence="2">The sequence shown here is derived from an EMBL/GenBank/DDBJ whole genome shotgun (WGS) entry which is preliminary data.</text>
</comment>
<evidence type="ECO:0000313" key="2">
    <source>
        <dbReference type="EMBL" id="CAL4065665.1"/>
    </source>
</evidence>
<feature type="transmembrane region" description="Helical" evidence="1">
    <location>
        <begin position="91"/>
        <end position="112"/>
    </location>
</feature>
<evidence type="ECO:0000256" key="1">
    <source>
        <dbReference type="SAM" id="Phobius"/>
    </source>
</evidence>
<keyword evidence="3" id="KW-1185">Reference proteome</keyword>
<sequence length="116" mass="13707">MKTKTKQKNLISSPRPTKELTSLTVNKMAIPKGPTETFNFEFWDLRLFQWGSRPHNLKKKNAKNVPKTHAWSGKDDRECNYTLGTHSRHEFLGPFLACFGFFFFFFFLKMIWSRTP</sequence>